<sequence length="669" mass="73813">MSDDGDSSGGDGPIPKQSTIACGSCRRRKIRCDSASSPCSYCVKHNVECIFTRTKKARKAKRSSARRIDELESRFLRIETLLRETRSSISDAKKSAAPQGQSNPSLGKQSRSRTPPTSSASTVSGAAAGSQFNPTNSKLSTEAISYLQQTVGSSLVSDDESPGNECSLRVLKRGHTRLPKKDEARALLTEFFEGFNNITPLFHPKVLLQSFERDYTRDQPNDSAWWAVLNVVLALSIRENPNRKELGKKASEYAQNAFNVIPDLTMQQTDLAAIQALLGMAILLQGTPNPRPASVLTAAAIRLSYGLGMHRNELGGGLPPIEAQQRQRVFWVAYCLDKDFSLRFEQPPIINDNDMNVHLPEADPRDGLGLMYTASDGSAVNYFRLRIHLAVIQSKAYTDLYSVRALQLSEEQRLPAVQKLDELLEQWRANLPAGLQPDNLATFVGPFSTTHVVILHLAYFNCLATVHRVSFFQNRLWATSIMAEDDQLSGPVSHQLCMSAMRCSEAARASLHLMNLAPQGDFACTWILFSQCVSAIVILLARVIHMPTHGFARSDLALVRPVLQLLNSLAGKRSTEEVQRMSEACSELAGRAQIALDSHPPNERADLVAALSENYETTQPLPVYESPSDAHGSQNSLGEMNPAILDHLMYTATEPISPNTQIWMQNSFF</sequence>
<dbReference type="Pfam" id="PF00172">
    <property type="entry name" value="Zn_clus"/>
    <property type="match status" value="1"/>
</dbReference>
<dbReference type="EMBL" id="ML978126">
    <property type="protein sequence ID" value="KAF2098718.1"/>
    <property type="molecule type" value="Genomic_DNA"/>
</dbReference>
<dbReference type="InterPro" id="IPR007219">
    <property type="entry name" value="XnlR_reg_dom"/>
</dbReference>
<dbReference type="GO" id="GO:0006351">
    <property type="term" value="P:DNA-templated transcription"/>
    <property type="evidence" value="ECO:0007669"/>
    <property type="project" value="InterPro"/>
</dbReference>
<evidence type="ECO:0000256" key="3">
    <source>
        <dbReference type="SAM" id="MobiDB-lite"/>
    </source>
</evidence>
<dbReference type="OrthoDB" id="2123952at2759"/>
<keyword evidence="2" id="KW-0539">Nucleus</keyword>
<dbReference type="PANTHER" id="PTHR46910">
    <property type="entry name" value="TRANSCRIPTION FACTOR PDR1"/>
    <property type="match status" value="1"/>
</dbReference>
<dbReference type="CDD" id="cd00067">
    <property type="entry name" value="GAL4"/>
    <property type="match status" value="1"/>
</dbReference>
<evidence type="ECO:0000313" key="5">
    <source>
        <dbReference type="EMBL" id="KAF2098718.1"/>
    </source>
</evidence>
<dbReference type="PROSITE" id="PS00463">
    <property type="entry name" value="ZN2_CY6_FUNGAL_1"/>
    <property type="match status" value="1"/>
</dbReference>
<dbReference type="GO" id="GO:0000981">
    <property type="term" value="F:DNA-binding transcription factor activity, RNA polymerase II-specific"/>
    <property type="evidence" value="ECO:0007669"/>
    <property type="project" value="InterPro"/>
</dbReference>
<dbReference type="AlphaFoldDB" id="A0A9P4IEV6"/>
<dbReference type="Proteomes" id="UP000799772">
    <property type="component" value="Unassembled WGS sequence"/>
</dbReference>
<dbReference type="InterPro" id="IPR036864">
    <property type="entry name" value="Zn2-C6_fun-type_DNA-bd_sf"/>
</dbReference>
<evidence type="ECO:0000256" key="2">
    <source>
        <dbReference type="ARBA" id="ARBA00023242"/>
    </source>
</evidence>
<dbReference type="SMART" id="SM00066">
    <property type="entry name" value="GAL4"/>
    <property type="match status" value="1"/>
</dbReference>
<feature type="domain" description="Zn(2)-C6 fungal-type" evidence="4">
    <location>
        <begin position="21"/>
        <end position="51"/>
    </location>
</feature>
<dbReference type="GO" id="GO:0003677">
    <property type="term" value="F:DNA binding"/>
    <property type="evidence" value="ECO:0007669"/>
    <property type="project" value="InterPro"/>
</dbReference>
<dbReference type="InterPro" id="IPR050987">
    <property type="entry name" value="AtrR-like"/>
</dbReference>
<dbReference type="CDD" id="cd12148">
    <property type="entry name" value="fungal_TF_MHR"/>
    <property type="match status" value="1"/>
</dbReference>
<name>A0A9P4IEV6_9PEZI</name>
<comment type="caution">
    <text evidence="5">The sequence shown here is derived from an EMBL/GenBank/DDBJ whole genome shotgun (WGS) entry which is preliminary data.</text>
</comment>
<evidence type="ECO:0000313" key="6">
    <source>
        <dbReference type="Proteomes" id="UP000799772"/>
    </source>
</evidence>
<organism evidence="5 6">
    <name type="scientific">Rhizodiscina lignyota</name>
    <dbReference type="NCBI Taxonomy" id="1504668"/>
    <lineage>
        <taxon>Eukaryota</taxon>
        <taxon>Fungi</taxon>
        <taxon>Dikarya</taxon>
        <taxon>Ascomycota</taxon>
        <taxon>Pezizomycotina</taxon>
        <taxon>Dothideomycetes</taxon>
        <taxon>Pleosporomycetidae</taxon>
        <taxon>Aulographales</taxon>
        <taxon>Rhizodiscinaceae</taxon>
        <taxon>Rhizodiscina</taxon>
    </lineage>
</organism>
<protein>
    <recommendedName>
        <fullName evidence="4">Zn(2)-C6 fungal-type domain-containing protein</fullName>
    </recommendedName>
</protein>
<accession>A0A9P4IEV6</accession>
<feature type="compositionally biased region" description="Polar residues" evidence="3">
    <location>
        <begin position="98"/>
        <end position="109"/>
    </location>
</feature>
<proteinExistence type="predicted"/>
<dbReference type="GO" id="GO:0008270">
    <property type="term" value="F:zinc ion binding"/>
    <property type="evidence" value="ECO:0007669"/>
    <property type="project" value="InterPro"/>
</dbReference>
<dbReference type="Gene3D" id="4.10.240.10">
    <property type="entry name" value="Zn(2)-C6 fungal-type DNA-binding domain"/>
    <property type="match status" value="1"/>
</dbReference>
<dbReference type="SUPFAM" id="SSF57701">
    <property type="entry name" value="Zn2/Cys6 DNA-binding domain"/>
    <property type="match status" value="1"/>
</dbReference>
<feature type="region of interest" description="Disordered" evidence="3">
    <location>
        <begin position="89"/>
        <end position="134"/>
    </location>
</feature>
<reference evidence="5" key="1">
    <citation type="journal article" date="2020" name="Stud. Mycol.">
        <title>101 Dothideomycetes genomes: a test case for predicting lifestyles and emergence of pathogens.</title>
        <authorList>
            <person name="Haridas S."/>
            <person name="Albert R."/>
            <person name="Binder M."/>
            <person name="Bloem J."/>
            <person name="Labutti K."/>
            <person name="Salamov A."/>
            <person name="Andreopoulos B."/>
            <person name="Baker S."/>
            <person name="Barry K."/>
            <person name="Bills G."/>
            <person name="Bluhm B."/>
            <person name="Cannon C."/>
            <person name="Castanera R."/>
            <person name="Culley D."/>
            <person name="Daum C."/>
            <person name="Ezra D."/>
            <person name="Gonzalez J."/>
            <person name="Henrissat B."/>
            <person name="Kuo A."/>
            <person name="Liang C."/>
            <person name="Lipzen A."/>
            <person name="Lutzoni F."/>
            <person name="Magnuson J."/>
            <person name="Mondo S."/>
            <person name="Nolan M."/>
            <person name="Ohm R."/>
            <person name="Pangilinan J."/>
            <person name="Park H.-J."/>
            <person name="Ramirez L."/>
            <person name="Alfaro M."/>
            <person name="Sun H."/>
            <person name="Tritt A."/>
            <person name="Yoshinaga Y."/>
            <person name="Zwiers L.-H."/>
            <person name="Turgeon B."/>
            <person name="Goodwin S."/>
            <person name="Spatafora J."/>
            <person name="Crous P."/>
            <person name="Grigoriev I."/>
        </authorList>
    </citation>
    <scope>NUCLEOTIDE SEQUENCE</scope>
    <source>
        <strain evidence="5">CBS 133067</strain>
    </source>
</reference>
<dbReference type="PANTHER" id="PTHR46910:SF25">
    <property type="entry name" value="ABC-TRANSPORTER-REGULATING TRANSCRIPTION FACTOR"/>
    <property type="match status" value="1"/>
</dbReference>
<gene>
    <name evidence="5" type="ORF">NA57DRAFT_56364</name>
</gene>
<evidence type="ECO:0000259" key="4">
    <source>
        <dbReference type="PROSITE" id="PS50048"/>
    </source>
</evidence>
<dbReference type="InterPro" id="IPR001138">
    <property type="entry name" value="Zn2Cys6_DnaBD"/>
</dbReference>
<keyword evidence="1" id="KW-0479">Metal-binding</keyword>
<dbReference type="SMART" id="SM00906">
    <property type="entry name" value="Fungal_trans"/>
    <property type="match status" value="1"/>
</dbReference>
<dbReference type="Pfam" id="PF04082">
    <property type="entry name" value="Fungal_trans"/>
    <property type="match status" value="1"/>
</dbReference>
<feature type="compositionally biased region" description="Low complexity" evidence="3">
    <location>
        <begin position="112"/>
        <end position="130"/>
    </location>
</feature>
<dbReference type="PROSITE" id="PS50048">
    <property type="entry name" value="ZN2_CY6_FUNGAL_2"/>
    <property type="match status" value="1"/>
</dbReference>
<evidence type="ECO:0000256" key="1">
    <source>
        <dbReference type="ARBA" id="ARBA00022723"/>
    </source>
</evidence>
<keyword evidence="6" id="KW-1185">Reference proteome</keyword>